<dbReference type="Gene3D" id="3.30.565.10">
    <property type="entry name" value="Histidine kinase-like ATPase, C-terminal domain"/>
    <property type="match status" value="1"/>
</dbReference>
<name>A0A8F9XMS4_9BACT</name>
<dbReference type="PROSITE" id="PS50110">
    <property type="entry name" value="RESPONSE_REGULATORY"/>
    <property type="match status" value="1"/>
</dbReference>
<dbReference type="PANTHER" id="PTHR43065">
    <property type="entry name" value="SENSOR HISTIDINE KINASE"/>
    <property type="match status" value="1"/>
</dbReference>
<dbReference type="PANTHER" id="PTHR43065:SF46">
    <property type="entry name" value="C4-DICARBOXYLATE TRANSPORT SENSOR PROTEIN DCTB"/>
    <property type="match status" value="1"/>
</dbReference>
<dbReference type="SUPFAM" id="SSF55874">
    <property type="entry name" value="ATPase domain of HSP90 chaperone/DNA topoisomerase II/histidine kinase"/>
    <property type="match status" value="1"/>
</dbReference>
<keyword evidence="5" id="KW-0808">Transferase</keyword>
<feature type="domain" description="HAMP" evidence="14">
    <location>
        <begin position="305"/>
        <end position="357"/>
    </location>
</feature>
<organism evidence="15 16">
    <name type="scientific">Horticoccus luteus</name>
    <dbReference type="NCBI Taxonomy" id="2862869"/>
    <lineage>
        <taxon>Bacteria</taxon>
        <taxon>Pseudomonadati</taxon>
        <taxon>Verrucomicrobiota</taxon>
        <taxon>Opitutia</taxon>
        <taxon>Opitutales</taxon>
        <taxon>Opitutaceae</taxon>
        <taxon>Horticoccus</taxon>
    </lineage>
</organism>
<dbReference type="InterPro" id="IPR003594">
    <property type="entry name" value="HATPase_dom"/>
</dbReference>
<dbReference type="SMART" id="SM00388">
    <property type="entry name" value="HisKA"/>
    <property type="match status" value="1"/>
</dbReference>
<dbReference type="GO" id="GO:0016020">
    <property type="term" value="C:membrane"/>
    <property type="evidence" value="ECO:0007669"/>
    <property type="project" value="UniProtKB-SubCell"/>
</dbReference>
<dbReference type="Pfam" id="PF14827">
    <property type="entry name" value="dCache_3"/>
    <property type="match status" value="1"/>
</dbReference>
<dbReference type="Gene3D" id="3.40.50.2300">
    <property type="match status" value="1"/>
</dbReference>
<evidence type="ECO:0000256" key="4">
    <source>
        <dbReference type="ARBA" id="ARBA00022553"/>
    </source>
</evidence>
<dbReference type="InterPro" id="IPR004358">
    <property type="entry name" value="Sig_transdc_His_kin-like_C"/>
</dbReference>
<keyword evidence="4 10" id="KW-0597">Phosphoprotein</keyword>
<protein>
    <recommendedName>
        <fullName evidence="3">histidine kinase</fullName>
        <ecNumber evidence="3">2.7.13.3</ecNumber>
    </recommendedName>
</protein>
<evidence type="ECO:0000256" key="3">
    <source>
        <dbReference type="ARBA" id="ARBA00012438"/>
    </source>
</evidence>
<evidence type="ECO:0000256" key="9">
    <source>
        <dbReference type="ARBA" id="ARBA00023012"/>
    </source>
</evidence>
<keyword evidence="11" id="KW-0812">Transmembrane</keyword>
<dbReference type="PROSITE" id="PS50109">
    <property type="entry name" value="HIS_KIN"/>
    <property type="match status" value="1"/>
</dbReference>
<feature type="domain" description="Response regulatory" evidence="13">
    <location>
        <begin position="624"/>
        <end position="740"/>
    </location>
</feature>
<keyword evidence="7" id="KW-0418">Kinase</keyword>
<comment type="catalytic activity">
    <reaction evidence="1">
        <text>ATP + protein L-histidine = ADP + protein N-phospho-L-histidine.</text>
        <dbReference type="EC" id="2.7.13.3"/>
    </reaction>
</comment>
<dbReference type="Pfam" id="PF00072">
    <property type="entry name" value="Response_reg"/>
    <property type="match status" value="1"/>
</dbReference>
<dbReference type="Pfam" id="PF00512">
    <property type="entry name" value="HisKA"/>
    <property type="match status" value="1"/>
</dbReference>
<keyword evidence="11" id="KW-1133">Transmembrane helix</keyword>
<dbReference type="EC" id="2.7.13.3" evidence="3"/>
<dbReference type="InterPro" id="IPR005467">
    <property type="entry name" value="His_kinase_dom"/>
</dbReference>
<sequence length="744" mass="81427">MTSSRKGFRLSLQTKVLAAVLVVLVLLPAVTLWIVNDRISSQVQDESRQTLMTARAVFLQSLENHSDELGARYRGLVNDGRFVQILRLRDAETLRAYLRDLLQEVGDDCEEMFFVTDHDELLAGVRRDAAPAPVEFARATAAITHEALAGEAGTGRASLERRLYNVVAVPVTVPGGLSGALVVGVRVGDAAAQQLKALTRTEMLLVADHAVVASTLADPTAIGSELLNTAAGGALGRIEPVIVNGERFLALNGVIEATAQPPIHYVLLSSQEMRRRGLESTRRMLVAVSGLGILVSAMAVWLFIRRITRPLRELRDSAEAVGRGDFSRRIERLSNDECGELAEEFNRMTTNLQTSHAELEKAVVTLKATQAQLIQSEKLSAVGQFVAGVAHELNNPLTAVIGFSDLLAQMPGDEKTRLYQDRVAKSAHRCHKIVHSLLSFARQHPPERRLVDVRQLVDAVLEIMAYDLRTSNIKVTSEWAADVPALLGDSHQLQQVFINILGNARQAIQGVQDKGQIIVRVFAAGAMVQVEFEDDGPGIRPENLSRIFDPFFTTKPVGKGTGLGLSLSYGIIQEHGGKIYVRSEPGRGACFTVELPVAPQNGARDIASPFVLRTAPAGRDSGHSVLVVDDEEWILELTRELLVDDGHLVETASSGERALEWIARRKFDVVVSDWKMPGLNGVHLYEHLLATNATTAARLIFMTGDVVNETFEAFLKRHGKHHLPKPFSIEEFRAAVARMIAAHN</sequence>
<dbReference type="SUPFAM" id="SSF158472">
    <property type="entry name" value="HAMP domain-like"/>
    <property type="match status" value="1"/>
</dbReference>
<dbReference type="InterPro" id="IPR036890">
    <property type="entry name" value="HATPase_C_sf"/>
</dbReference>
<evidence type="ECO:0000259" key="13">
    <source>
        <dbReference type="PROSITE" id="PS50110"/>
    </source>
</evidence>
<dbReference type="GO" id="GO:0000155">
    <property type="term" value="F:phosphorelay sensor kinase activity"/>
    <property type="evidence" value="ECO:0007669"/>
    <property type="project" value="InterPro"/>
</dbReference>
<dbReference type="Gene3D" id="1.10.287.130">
    <property type="match status" value="1"/>
</dbReference>
<dbReference type="InterPro" id="IPR003660">
    <property type="entry name" value="HAMP_dom"/>
</dbReference>
<dbReference type="InterPro" id="IPR001789">
    <property type="entry name" value="Sig_transdc_resp-reg_receiver"/>
</dbReference>
<evidence type="ECO:0000313" key="16">
    <source>
        <dbReference type="Proteomes" id="UP000825051"/>
    </source>
</evidence>
<evidence type="ECO:0000256" key="2">
    <source>
        <dbReference type="ARBA" id="ARBA00004370"/>
    </source>
</evidence>
<dbReference type="GO" id="GO:0005524">
    <property type="term" value="F:ATP binding"/>
    <property type="evidence" value="ECO:0007669"/>
    <property type="project" value="UniProtKB-KW"/>
</dbReference>
<dbReference type="CDD" id="cd00082">
    <property type="entry name" value="HisKA"/>
    <property type="match status" value="1"/>
</dbReference>
<dbReference type="InterPro" id="IPR029150">
    <property type="entry name" value="dCache_3"/>
</dbReference>
<evidence type="ECO:0000256" key="10">
    <source>
        <dbReference type="PROSITE-ProRule" id="PRU00169"/>
    </source>
</evidence>
<dbReference type="Pfam" id="PF00672">
    <property type="entry name" value="HAMP"/>
    <property type="match status" value="1"/>
</dbReference>
<keyword evidence="8" id="KW-0067">ATP-binding</keyword>
<dbReference type="SMART" id="SM00304">
    <property type="entry name" value="HAMP"/>
    <property type="match status" value="1"/>
</dbReference>
<dbReference type="Gene3D" id="6.10.340.10">
    <property type="match status" value="1"/>
</dbReference>
<dbReference type="KEGG" id="ole:K0B96_07075"/>
<gene>
    <name evidence="15" type="ORF">K0B96_07075</name>
</gene>
<dbReference type="InterPro" id="IPR036097">
    <property type="entry name" value="HisK_dim/P_sf"/>
</dbReference>
<dbReference type="Pfam" id="PF02518">
    <property type="entry name" value="HATPase_c"/>
    <property type="match status" value="1"/>
</dbReference>
<evidence type="ECO:0000256" key="8">
    <source>
        <dbReference type="ARBA" id="ARBA00022840"/>
    </source>
</evidence>
<comment type="subcellular location">
    <subcellularLocation>
        <location evidence="2">Membrane</location>
    </subcellularLocation>
</comment>
<evidence type="ECO:0000256" key="5">
    <source>
        <dbReference type="ARBA" id="ARBA00022679"/>
    </source>
</evidence>
<dbReference type="EMBL" id="CP080507">
    <property type="protein sequence ID" value="QYM80364.1"/>
    <property type="molecule type" value="Genomic_DNA"/>
</dbReference>
<dbReference type="SUPFAM" id="SSF47384">
    <property type="entry name" value="Homodimeric domain of signal transducing histidine kinase"/>
    <property type="match status" value="1"/>
</dbReference>
<feature type="domain" description="Histidine kinase" evidence="12">
    <location>
        <begin position="388"/>
        <end position="599"/>
    </location>
</feature>
<dbReference type="InterPro" id="IPR011006">
    <property type="entry name" value="CheY-like_superfamily"/>
</dbReference>
<dbReference type="SMART" id="SM00448">
    <property type="entry name" value="REC"/>
    <property type="match status" value="1"/>
</dbReference>
<evidence type="ECO:0000259" key="12">
    <source>
        <dbReference type="PROSITE" id="PS50109"/>
    </source>
</evidence>
<dbReference type="CDD" id="cd00156">
    <property type="entry name" value="REC"/>
    <property type="match status" value="1"/>
</dbReference>
<dbReference type="PRINTS" id="PR00344">
    <property type="entry name" value="BCTRLSENSOR"/>
</dbReference>
<feature type="transmembrane region" description="Helical" evidence="11">
    <location>
        <begin position="284"/>
        <end position="304"/>
    </location>
</feature>
<keyword evidence="16" id="KW-1185">Reference proteome</keyword>
<reference evidence="15" key="1">
    <citation type="submission" date="2021-08" db="EMBL/GenBank/DDBJ databases">
        <title>Genome of a novel bacterium of the phylum Verrucomicrobia, Oleiharenicola sp. KSB-15.</title>
        <authorList>
            <person name="Chung J.-H."/>
            <person name="Ahn J.-H."/>
            <person name="Yoon Y."/>
            <person name="Kim D.-Y."/>
            <person name="An S.-H."/>
            <person name="Park I."/>
            <person name="Yeon J."/>
        </authorList>
    </citation>
    <scope>NUCLEOTIDE SEQUENCE</scope>
    <source>
        <strain evidence="15">KSB-15</strain>
    </source>
</reference>
<evidence type="ECO:0000313" key="15">
    <source>
        <dbReference type="EMBL" id="QYM80364.1"/>
    </source>
</evidence>
<dbReference type="RefSeq" id="WP_220165448.1">
    <property type="nucleotide sequence ID" value="NZ_CP080507.1"/>
</dbReference>
<dbReference type="SMART" id="SM00387">
    <property type="entry name" value="HATPase_c"/>
    <property type="match status" value="1"/>
</dbReference>
<dbReference type="InterPro" id="IPR003661">
    <property type="entry name" value="HisK_dim/P_dom"/>
</dbReference>
<proteinExistence type="predicted"/>
<keyword evidence="11" id="KW-0472">Membrane</keyword>
<dbReference type="AlphaFoldDB" id="A0A8F9XMS4"/>
<evidence type="ECO:0000256" key="6">
    <source>
        <dbReference type="ARBA" id="ARBA00022741"/>
    </source>
</evidence>
<evidence type="ECO:0000256" key="7">
    <source>
        <dbReference type="ARBA" id="ARBA00022777"/>
    </source>
</evidence>
<dbReference type="Proteomes" id="UP000825051">
    <property type="component" value="Chromosome"/>
</dbReference>
<dbReference type="CDD" id="cd06225">
    <property type="entry name" value="HAMP"/>
    <property type="match status" value="1"/>
</dbReference>
<feature type="modified residue" description="4-aspartylphosphate" evidence="10">
    <location>
        <position position="673"/>
    </location>
</feature>
<dbReference type="PROSITE" id="PS50885">
    <property type="entry name" value="HAMP"/>
    <property type="match status" value="1"/>
</dbReference>
<evidence type="ECO:0000256" key="11">
    <source>
        <dbReference type="SAM" id="Phobius"/>
    </source>
</evidence>
<accession>A0A8F9XMS4</accession>
<evidence type="ECO:0000256" key="1">
    <source>
        <dbReference type="ARBA" id="ARBA00000085"/>
    </source>
</evidence>
<keyword evidence="9" id="KW-0902">Two-component regulatory system</keyword>
<keyword evidence="6" id="KW-0547">Nucleotide-binding</keyword>
<dbReference type="SUPFAM" id="SSF52172">
    <property type="entry name" value="CheY-like"/>
    <property type="match status" value="1"/>
</dbReference>
<evidence type="ECO:0000259" key="14">
    <source>
        <dbReference type="PROSITE" id="PS50885"/>
    </source>
</evidence>